<keyword evidence="3" id="KW-0472">Membrane</keyword>
<name>A0A7S4QQ37_9STRA</name>
<proteinExistence type="predicted"/>
<evidence type="ECO:0000256" key="2">
    <source>
        <dbReference type="SAM" id="MobiDB-lite"/>
    </source>
</evidence>
<keyword evidence="1" id="KW-0175">Coiled coil</keyword>
<feature type="compositionally biased region" description="Polar residues" evidence="2">
    <location>
        <begin position="166"/>
        <end position="181"/>
    </location>
</feature>
<evidence type="ECO:0000313" key="4">
    <source>
        <dbReference type="EMBL" id="CAE4590470.1"/>
    </source>
</evidence>
<feature type="region of interest" description="Disordered" evidence="2">
    <location>
        <begin position="1"/>
        <end position="45"/>
    </location>
</feature>
<feature type="compositionally biased region" description="Polar residues" evidence="2">
    <location>
        <begin position="508"/>
        <end position="529"/>
    </location>
</feature>
<feature type="compositionally biased region" description="Polar residues" evidence="2">
    <location>
        <begin position="276"/>
        <end position="301"/>
    </location>
</feature>
<feature type="region of interest" description="Disordered" evidence="2">
    <location>
        <begin position="271"/>
        <end position="304"/>
    </location>
</feature>
<feature type="region of interest" description="Disordered" evidence="2">
    <location>
        <begin position="499"/>
        <end position="529"/>
    </location>
</feature>
<feature type="transmembrane region" description="Helical" evidence="3">
    <location>
        <begin position="210"/>
        <end position="231"/>
    </location>
</feature>
<gene>
    <name evidence="4" type="ORF">DBRI00130_LOCUS6160</name>
</gene>
<feature type="compositionally biased region" description="Basic and acidic residues" evidence="2">
    <location>
        <begin position="1"/>
        <end position="14"/>
    </location>
</feature>
<keyword evidence="3" id="KW-0812">Transmembrane</keyword>
<evidence type="ECO:0000256" key="1">
    <source>
        <dbReference type="SAM" id="Coils"/>
    </source>
</evidence>
<feature type="region of interest" description="Disordered" evidence="2">
    <location>
        <begin position="164"/>
        <end position="188"/>
    </location>
</feature>
<reference evidence="4" key="1">
    <citation type="submission" date="2021-01" db="EMBL/GenBank/DDBJ databases">
        <authorList>
            <person name="Corre E."/>
            <person name="Pelletier E."/>
            <person name="Niang G."/>
            <person name="Scheremetjew M."/>
            <person name="Finn R."/>
            <person name="Kale V."/>
            <person name="Holt S."/>
            <person name="Cochrane G."/>
            <person name="Meng A."/>
            <person name="Brown T."/>
            <person name="Cohen L."/>
        </authorList>
    </citation>
    <scope>NUCLEOTIDE SEQUENCE</scope>
    <source>
        <strain evidence="4">GSO104</strain>
    </source>
</reference>
<sequence length="571" mass="62513">MLIRKDSNSDEEKSVGSSSSNEEWGVLVGEESGEDEKGDLSVAKNSDKGDEYVAKAIAQTLDACASAIDSLMEEAQKDGKAVADITAGMEDDTIEGTNKTQITQGKDGEILPFVIDTGISGAGGSGGEVEGKNDMEASALTIQSVPTDIVSLEGLSREMNDKVTDNKQATPPQPHSSSATSTKEDHASVSSSTVISFEEIKRHCYHRPTIFLLLLTSVISMVSTTAVVVLARDRNAWKNAALELKEEFERIRKQEEETRIKMEHILALNMERDSTVGENPQSGSNQSSETAKEQQPSNEPSNYFFDTASEKCSASANNRDESSSFVLNNCWIQAKISISSGMCFDKWRQKSRSFQKDVTTLFKRVNDAAQESFGGAYYQEAAHNTTSDTSNFGRSYMKEFSKGVRSMMAGGGDYVSKFTTSQGTYDTNVEEYGDTLDFDTIDASERMRSSSPSGRGAANEKEEQEQERTTSPFVQEVSKFLNTVGEGYFFFLDEEDGTKNNVDESTKPADNQKPSSSKVIPKRTTSTMESEVILEEKIEQVAESIKQGISSIFDLVGDIAYNTAEILHDKS</sequence>
<protein>
    <submittedName>
        <fullName evidence="4">Uncharacterized protein</fullName>
    </submittedName>
</protein>
<dbReference type="AlphaFoldDB" id="A0A7S4QQ37"/>
<evidence type="ECO:0000256" key="3">
    <source>
        <dbReference type="SAM" id="Phobius"/>
    </source>
</evidence>
<keyword evidence="3" id="KW-1133">Transmembrane helix</keyword>
<feature type="region of interest" description="Disordered" evidence="2">
    <location>
        <begin position="440"/>
        <end position="474"/>
    </location>
</feature>
<dbReference type="EMBL" id="HBNS01007623">
    <property type="protein sequence ID" value="CAE4590470.1"/>
    <property type="molecule type" value="Transcribed_RNA"/>
</dbReference>
<accession>A0A7S4QQ37</accession>
<feature type="coiled-coil region" evidence="1">
    <location>
        <begin position="234"/>
        <end position="261"/>
    </location>
</feature>
<organism evidence="4">
    <name type="scientific">Ditylum brightwellii</name>
    <dbReference type="NCBI Taxonomy" id="49249"/>
    <lineage>
        <taxon>Eukaryota</taxon>
        <taxon>Sar</taxon>
        <taxon>Stramenopiles</taxon>
        <taxon>Ochrophyta</taxon>
        <taxon>Bacillariophyta</taxon>
        <taxon>Mediophyceae</taxon>
        <taxon>Lithodesmiophycidae</taxon>
        <taxon>Lithodesmiales</taxon>
        <taxon>Lithodesmiaceae</taxon>
        <taxon>Ditylum</taxon>
    </lineage>
</organism>